<accession>A0ABY4CE37</accession>
<comment type="function">
    <text evidence="3">Responsible for synthesis of pseudouridine from uracil.</text>
</comment>
<evidence type="ECO:0000313" key="5">
    <source>
        <dbReference type="EMBL" id="UOF88782.1"/>
    </source>
</evidence>
<keyword evidence="3" id="KW-0413">Isomerase</keyword>
<dbReference type="InterPro" id="IPR020103">
    <property type="entry name" value="PsdUridine_synth_cat_dom_sf"/>
</dbReference>
<evidence type="ECO:0000256" key="2">
    <source>
        <dbReference type="ARBA" id="ARBA00010876"/>
    </source>
</evidence>
<reference evidence="5" key="1">
    <citation type="submission" date="2021-12" db="EMBL/GenBank/DDBJ databases">
        <title>Alicyclobacillaceae gen. nov., sp. nov., isolated from chalcocite enrichment system.</title>
        <authorList>
            <person name="Jiang Z."/>
        </authorList>
    </citation>
    <scope>NUCLEOTIDE SEQUENCE</scope>
    <source>
        <strain evidence="5">MYW30-H2</strain>
    </source>
</reference>
<dbReference type="EMBL" id="CP089291">
    <property type="protein sequence ID" value="UOF88782.1"/>
    <property type="molecule type" value="Genomic_DNA"/>
</dbReference>
<evidence type="ECO:0000256" key="1">
    <source>
        <dbReference type="ARBA" id="ARBA00000073"/>
    </source>
</evidence>
<dbReference type="InterPro" id="IPR006145">
    <property type="entry name" value="PsdUridine_synth_RsuA/RluA"/>
</dbReference>
<dbReference type="NCBIfam" id="TIGR00005">
    <property type="entry name" value="rluA_subfam"/>
    <property type="match status" value="1"/>
</dbReference>
<keyword evidence="6" id="KW-1185">Reference proteome</keyword>
<evidence type="ECO:0000256" key="3">
    <source>
        <dbReference type="RuleBase" id="RU362028"/>
    </source>
</evidence>
<comment type="similarity">
    <text evidence="2 3">Belongs to the pseudouridine synthase RluA family.</text>
</comment>
<dbReference type="PANTHER" id="PTHR21600">
    <property type="entry name" value="MITOCHONDRIAL RNA PSEUDOURIDINE SYNTHASE"/>
    <property type="match status" value="1"/>
</dbReference>
<sequence length="311" mass="35705">MKIHRDGDWLHSRIDKRWQGKPLASCLAEGFRLQESRFRQLFQEQKVWIGDSAIAWQDRDMVLQPGMRIRLPIVPENGYGIEPDYHPDVELVFEDEHCLVVNKPADMLVHPDRPGRRGTLDAVVAFHYLQQGVMIKPRHVHRLDKDTSGLVLYAKHAESHRLLDQQLANKHILRRYWAIIQGRLPKTKGTISLPIGRDRYYRQKRVISKSGLPAITRYQVIKTQDAPGIGSCKIIELQLETGRTHQIRVHLSHLGAPIAGDSLYGGAAVPLLPAGRQALHAYALQFDHPYTREPIFCEIEWPEDIKQAFQL</sequence>
<proteinExistence type="inferred from homology"/>
<dbReference type="Gene3D" id="3.30.2350.10">
    <property type="entry name" value="Pseudouridine synthase"/>
    <property type="match status" value="1"/>
</dbReference>
<evidence type="ECO:0000259" key="4">
    <source>
        <dbReference type="Pfam" id="PF00849"/>
    </source>
</evidence>
<gene>
    <name evidence="5" type="ORF">LSG31_12590</name>
</gene>
<dbReference type="Proteomes" id="UP000830167">
    <property type="component" value="Chromosome"/>
</dbReference>
<comment type="catalytic activity">
    <reaction evidence="1 3">
        <text>a uridine in RNA = a pseudouridine in RNA</text>
        <dbReference type="Rhea" id="RHEA:48348"/>
        <dbReference type="Rhea" id="RHEA-COMP:12068"/>
        <dbReference type="Rhea" id="RHEA-COMP:12069"/>
        <dbReference type="ChEBI" id="CHEBI:65314"/>
        <dbReference type="ChEBI" id="CHEBI:65315"/>
    </reaction>
</comment>
<dbReference type="InterPro" id="IPR050188">
    <property type="entry name" value="RluA_PseudoU_synthase"/>
</dbReference>
<dbReference type="InterPro" id="IPR006225">
    <property type="entry name" value="PsdUridine_synth_RluC/D"/>
</dbReference>
<dbReference type="RefSeq" id="WP_347435461.1">
    <property type="nucleotide sequence ID" value="NZ_CP089291.1"/>
</dbReference>
<name>A0ABY4CE37_9BACL</name>
<organism evidence="5 6">
    <name type="scientific">Fodinisporobacter ferrooxydans</name>
    <dbReference type="NCBI Taxonomy" id="2901836"/>
    <lineage>
        <taxon>Bacteria</taxon>
        <taxon>Bacillati</taxon>
        <taxon>Bacillota</taxon>
        <taxon>Bacilli</taxon>
        <taxon>Bacillales</taxon>
        <taxon>Alicyclobacillaceae</taxon>
        <taxon>Fodinisporobacter</taxon>
    </lineage>
</organism>
<feature type="domain" description="Pseudouridine synthase RsuA/RluA-like" evidence="4">
    <location>
        <begin position="98"/>
        <end position="253"/>
    </location>
</feature>
<dbReference type="CDD" id="cd02869">
    <property type="entry name" value="PseudoU_synth_RluA_like"/>
    <property type="match status" value="1"/>
</dbReference>
<dbReference type="SUPFAM" id="SSF55120">
    <property type="entry name" value="Pseudouridine synthase"/>
    <property type="match status" value="1"/>
</dbReference>
<dbReference type="PANTHER" id="PTHR21600:SF71">
    <property type="entry name" value="PSEUDOURIDINE SYNTHASE"/>
    <property type="match status" value="1"/>
</dbReference>
<dbReference type="Pfam" id="PF00849">
    <property type="entry name" value="PseudoU_synth_2"/>
    <property type="match status" value="1"/>
</dbReference>
<dbReference type="EC" id="5.4.99.-" evidence="3"/>
<evidence type="ECO:0000313" key="6">
    <source>
        <dbReference type="Proteomes" id="UP000830167"/>
    </source>
</evidence>
<protein>
    <recommendedName>
        <fullName evidence="3">Pseudouridine synthase</fullName>
        <ecNumber evidence="3">5.4.99.-</ecNumber>
    </recommendedName>
</protein>